<protein>
    <recommendedName>
        <fullName evidence="3">Cilia and flagella associated protein 65</fullName>
    </recommendedName>
</protein>
<dbReference type="PANTHER" id="PTHR46127:SF1">
    <property type="entry name" value="CILIA- AND FLAGELLA-ASSOCIATED PROTEIN 65"/>
    <property type="match status" value="1"/>
</dbReference>
<dbReference type="InterPro" id="IPR052614">
    <property type="entry name" value="CFAP65"/>
</dbReference>
<dbReference type="Proteomes" id="UP000694429">
    <property type="component" value="Chromosome 37"/>
</dbReference>
<dbReference type="AlphaFoldDB" id="A0A8C0MKI1"/>
<proteinExistence type="predicted"/>
<evidence type="ECO:0000313" key="2">
    <source>
        <dbReference type="Proteomes" id="UP000694429"/>
    </source>
</evidence>
<sequence length="285" mass="31772">MSQDPLFLDLIGTCHSDSTKPAILRPQHLTWYRTHRARGLTFYPPDILGIMLREKKLQQDKDGALMISTEDLEDMSALQCPLIPPMTEYFFDGTSDLAIFPPPVSIEPTEVDFGACPGPKNPNPVPLYLMNHTKGKITVVWTHRSDCPFWVTPDTCDVPPLKSMAMRLHFHPPYPNCLYVVELEAFAVYKVCPSRRDQGWGCLSVLKLEWQGRVEGVGWGCSGIHPLRAKLLRGHRIVLTGLSFPKLKGCLAKGLPGPSDYASFICGLPLRRTQLGSSPLGKFST</sequence>
<organism evidence="1 2">
    <name type="scientific">Canis lupus familiaris</name>
    <name type="common">Dog</name>
    <name type="synonym">Canis familiaris</name>
    <dbReference type="NCBI Taxonomy" id="9615"/>
    <lineage>
        <taxon>Eukaryota</taxon>
        <taxon>Metazoa</taxon>
        <taxon>Chordata</taxon>
        <taxon>Craniata</taxon>
        <taxon>Vertebrata</taxon>
        <taxon>Euteleostomi</taxon>
        <taxon>Mammalia</taxon>
        <taxon>Eutheria</taxon>
        <taxon>Laurasiatheria</taxon>
        <taxon>Carnivora</taxon>
        <taxon>Caniformia</taxon>
        <taxon>Canidae</taxon>
        <taxon>Canis</taxon>
    </lineage>
</organism>
<dbReference type="Ensembl" id="ENSCAFT00030015044.1">
    <property type="protein sequence ID" value="ENSCAFP00030013110.1"/>
    <property type="gene ID" value="ENSCAFG00030008213.1"/>
</dbReference>
<accession>A0A8C0MKI1</accession>
<evidence type="ECO:0000313" key="1">
    <source>
        <dbReference type="Ensembl" id="ENSCAFP00030013110.1"/>
    </source>
</evidence>
<name>A0A8C0MKI1_CANLF</name>
<dbReference type="PANTHER" id="PTHR46127">
    <property type="entry name" value="CILIA- AND FLAGELLA-ASSOCIATED PROTEIN 65"/>
    <property type="match status" value="1"/>
</dbReference>
<evidence type="ECO:0008006" key="3">
    <source>
        <dbReference type="Google" id="ProtNLM"/>
    </source>
</evidence>
<reference evidence="1" key="1">
    <citation type="submission" date="2019-03" db="EMBL/GenBank/DDBJ databases">
        <authorList>
            <person name="Warren W.C."/>
            <person name="Johnson G.S."/>
        </authorList>
    </citation>
    <scope>NUCLEOTIDE SEQUENCE [LARGE SCALE GENOMIC DNA]</scope>
    <source>
        <strain evidence="1">Basenji</strain>
    </source>
</reference>
<reference evidence="1" key="2">
    <citation type="submission" date="2025-08" db="UniProtKB">
        <authorList>
            <consortium name="Ensembl"/>
        </authorList>
    </citation>
    <scope>IDENTIFICATION</scope>
</reference>